<evidence type="ECO:0000256" key="5">
    <source>
        <dbReference type="PROSITE-ProRule" id="PRU00196"/>
    </source>
</evidence>
<dbReference type="InterPro" id="IPR036772">
    <property type="entry name" value="SRCR-like_dom_sf"/>
</dbReference>
<keyword evidence="4" id="KW-0325">Glycoprotein</keyword>
<evidence type="ECO:0000256" key="1">
    <source>
        <dbReference type="ARBA" id="ARBA00022729"/>
    </source>
</evidence>
<keyword evidence="3 5" id="KW-1015">Disulfide bond</keyword>
<dbReference type="PROSITE" id="PS50287">
    <property type="entry name" value="SRCR_2"/>
    <property type="match status" value="1"/>
</dbReference>
<evidence type="ECO:0000256" key="4">
    <source>
        <dbReference type="ARBA" id="ARBA00023180"/>
    </source>
</evidence>
<keyword evidence="8" id="KW-1185">Reference proteome</keyword>
<accession>A0AAN9AK04</accession>
<dbReference type="PROSITE" id="PS00420">
    <property type="entry name" value="SRCR_1"/>
    <property type="match status" value="1"/>
</dbReference>
<evidence type="ECO:0000259" key="6">
    <source>
        <dbReference type="PROSITE" id="PS50287"/>
    </source>
</evidence>
<keyword evidence="1" id="KW-0732">Signal</keyword>
<dbReference type="SUPFAM" id="SSF56487">
    <property type="entry name" value="SRCR-like"/>
    <property type="match status" value="1"/>
</dbReference>
<dbReference type="AlphaFoldDB" id="A0AAN9AK04"/>
<dbReference type="Pfam" id="PF00530">
    <property type="entry name" value="SRCR"/>
    <property type="match status" value="1"/>
</dbReference>
<evidence type="ECO:0000313" key="7">
    <source>
        <dbReference type="EMBL" id="KAK7088327.1"/>
    </source>
</evidence>
<dbReference type="FunFam" id="3.10.250.10:FF:000006">
    <property type="entry name" value="neurotrypsin isoform X2"/>
    <property type="match status" value="1"/>
</dbReference>
<evidence type="ECO:0000256" key="2">
    <source>
        <dbReference type="ARBA" id="ARBA00022737"/>
    </source>
</evidence>
<reference evidence="7 8" key="1">
    <citation type="submission" date="2024-02" db="EMBL/GenBank/DDBJ databases">
        <title>Chromosome-scale genome assembly of the rough periwinkle Littorina saxatilis.</title>
        <authorList>
            <person name="De Jode A."/>
            <person name="Faria R."/>
            <person name="Formenti G."/>
            <person name="Sims Y."/>
            <person name="Smith T.P."/>
            <person name="Tracey A."/>
            <person name="Wood J.M.D."/>
            <person name="Zagrodzka Z.B."/>
            <person name="Johannesson K."/>
            <person name="Butlin R.K."/>
            <person name="Leder E.H."/>
        </authorList>
    </citation>
    <scope>NUCLEOTIDE SEQUENCE [LARGE SCALE GENOMIC DNA]</scope>
    <source>
        <strain evidence="7">Snail1</strain>
        <tissue evidence="7">Muscle</tissue>
    </source>
</reference>
<dbReference type="PANTHER" id="PTHR48071">
    <property type="entry name" value="SRCR DOMAIN-CONTAINING PROTEIN"/>
    <property type="match status" value="1"/>
</dbReference>
<keyword evidence="2" id="KW-0677">Repeat</keyword>
<comment type="caution">
    <text evidence="5">Lacks conserved residue(s) required for the propagation of feature annotation.</text>
</comment>
<dbReference type="Gene3D" id="3.10.250.10">
    <property type="entry name" value="SRCR-like domain"/>
    <property type="match status" value="1"/>
</dbReference>
<name>A0AAN9AK04_9CAEN</name>
<dbReference type="EMBL" id="JBAMIC010004070">
    <property type="protein sequence ID" value="KAK7088327.1"/>
    <property type="molecule type" value="Genomic_DNA"/>
</dbReference>
<dbReference type="Proteomes" id="UP001374579">
    <property type="component" value="Unassembled WGS sequence"/>
</dbReference>
<dbReference type="PANTHER" id="PTHR48071:SF18">
    <property type="entry name" value="DELETED IN MALIGNANT BRAIN TUMORS 1 PROTEIN-RELATED"/>
    <property type="match status" value="1"/>
</dbReference>
<sequence length="127" mass="13387">MYELVSICFAVPSATSPGEGSLRLVGGSHRREGRVEVLFNGHWGTVCSNGWTPEDAAVVCCQLGFVGTTITAYTDLRYGPGSFSSRVWLSNVSCDGSEFRLMDCPANPIGSNSCGHGQDAGLSCGVF</sequence>
<dbReference type="SMART" id="SM00202">
    <property type="entry name" value="SR"/>
    <property type="match status" value="1"/>
</dbReference>
<dbReference type="PRINTS" id="PR00258">
    <property type="entry name" value="SPERACTRCPTR"/>
</dbReference>
<dbReference type="GO" id="GO:0016020">
    <property type="term" value="C:membrane"/>
    <property type="evidence" value="ECO:0007669"/>
    <property type="project" value="InterPro"/>
</dbReference>
<dbReference type="InterPro" id="IPR001190">
    <property type="entry name" value="SRCR"/>
</dbReference>
<evidence type="ECO:0000256" key="3">
    <source>
        <dbReference type="ARBA" id="ARBA00023157"/>
    </source>
</evidence>
<proteinExistence type="predicted"/>
<protein>
    <recommendedName>
        <fullName evidence="6">SRCR domain-containing protein</fullName>
    </recommendedName>
</protein>
<gene>
    <name evidence="7" type="ORF">V1264_022256</name>
</gene>
<feature type="disulfide bond" evidence="5">
    <location>
        <begin position="94"/>
        <end position="104"/>
    </location>
</feature>
<evidence type="ECO:0000313" key="8">
    <source>
        <dbReference type="Proteomes" id="UP001374579"/>
    </source>
</evidence>
<feature type="domain" description="SRCR" evidence="6">
    <location>
        <begin position="22"/>
        <end position="125"/>
    </location>
</feature>
<comment type="caution">
    <text evidence="7">The sequence shown here is derived from an EMBL/GenBank/DDBJ whole genome shotgun (WGS) entry which is preliminary data.</text>
</comment>
<organism evidence="7 8">
    <name type="scientific">Littorina saxatilis</name>
    <dbReference type="NCBI Taxonomy" id="31220"/>
    <lineage>
        <taxon>Eukaryota</taxon>
        <taxon>Metazoa</taxon>
        <taxon>Spiralia</taxon>
        <taxon>Lophotrochozoa</taxon>
        <taxon>Mollusca</taxon>
        <taxon>Gastropoda</taxon>
        <taxon>Caenogastropoda</taxon>
        <taxon>Littorinimorpha</taxon>
        <taxon>Littorinoidea</taxon>
        <taxon>Littorinidae</taxon>
        <taxon>Littorina</taxon>
    </lineage>
</organism>